<dbReference type="STRING" id="1346330.M472_08005"/>
<gene>
    <name evidence="1" type="ORF">M472_08005</name>
</gene>
<reference evidence="1 2" key="1">
    <citation type="journal article" date="2013" name="Genome Announc.">
        <title>The Draft Genome Sequence of Sphingomonas paucimobilis Strain HER1398 (Proteobacteria), Host to the Giant PAU Phage, Indicates That It Is a Member of the Genus Sphingobacterium (Bacteroidetes).</title>
        <authorList>
            <person name="White R.A.III."/>
            <person name="Suttle C.A."/>
        </authorList>
    </citation>
    <scope>NUCLEOTIDE SEQUENCE [LARGE SCALE GENOMIC DNA]</scope>
    <source>
        <strain evidence="1 2">HER1398</strain>
    </source>
</reference>
<dbReference type="Proteomes" id="UP000016584">
    <property type="component" value="Unassembled WGS sequence"/>
</dbReference>
<sequence length="54" mass="6304">MLSLSGNSEIRFIEEVDGHSIISVYQNEKKSIQYDPDERPKWKLVRKDTVPETP</sequence>
<evidence type="ECO:0000313" key="2">
    <source>
        <dbReference type="Proteomes" id="UP000016584"/>
    </source>
</evidence>
<evidence type="ECO:0000313" key="1">
    <source>
        <dbReference type="EMBL" id="ERJ58709.1"/>
    </source>
</evidence>
<comment type="caution">
    <text evidence="1">The sequence shown here is derived from an EMBL/GenBank/DDBJ whole genome shotgun (WGS) entry which is preliminary data.</text>
</comment>
<proteinExistence type="predicted"/>
<protein>
    <submittedName>
        <fullName evidence="1">Uncharacterized protein</fullName>
    </submittedName>
</protein>
<keyword evidence="2" id="KW-1185">Reference proteome</keyword>
<name>U2J176_9SPHI</name>
<dbReference type="AlphaFoldDB" id="U2J176"/>
<accession>U2J176</accession>
<dbReference type="EMBL" id="ATDL01000015">
    <property type="protein sequence ID" value="ERJ58709.1"/>
    <property type="molecule type" value="Genomic_DNA"/>
</dbReference>
<organism evidence="1 2">
    <name type="scientific">Sphingobacterium paucimobilis HER1398</name>
    <dbReference type="NCBI Taxonomy" id="1346330"/>
    <lineage>
        <taxon>Bacteria</taxon>
        <taxon>Pseudomonadati</taxon>
        <taxon>Bacteroidota</taxon>
        <taxon>Sphingobacteriia</taxon>
        <taxon>Sphingobacteriales</taxon>
        <taxon>Sphingobacteriaceae</taxon>
        <taxon>Sphingobacterium</taxon>
    </lineage>
</organism>